<name>A0A5J5IBQ6_9BACT</name>
<evidence type="ECO:0000313" key="10">
    <source>
        <dbReference type="Proteomes" id="UP000326903"/>
    </source>
</evidence>
<dbReference type="GO" id="GO:0046872">
    <property type="term" value="F:metal ion binding"/>
    <property type="evidence" value="ECO:0007669"/>
    <property type="project" value="UniProtKB-KW"/>
</dbReference>
<evidence type="ECO:0000259" key="8">
    <source>
        <dbReference type="Pfam" id="PF01850"/>
    </source>
</evidence>
<reference evidence="9 10" key="1">
    <citation type="submission" date="2019-09" db="EMBL/GenBank/DDBJ databases">
        <title>Draft genome sequence of Ginsengibacter sp. BR5-29.</title>
        <authorList>
            <person name="Im W.-T."/>
        </authorList>
    </citation>
    <scope>NUCLEOTIDE SEQUENCE [LARGE SCALE GENOMIC DNA]</scope>
    <source>
        <strain evidence="9 10">BR5-29</strain>
    </source>
</reference>
<evidence type="ECO:0000256" key="5">
    <source>
        <dbReference type="ARBA" id="ARBA00022801"/>
    </source>
</evidence>
<sequence length="125" mass="13878">MAIRLLLDTNSIIALLNENAGVIEATNNADDIFISVINELEFKSFSNLSLQDMELFDAFVSMVKVVDLVASNITLKNKIIEIRNTYKLKLPDAIIAASAIINNAILITADKGFKKVEELQLRIIQ</sequence>
<evidence type="ECO:0000256" key="7">
    <source>
        <dbReference type="ARBA" id="ARBA00038093"/>
    </source>
</evidence>
<dbReference type="PANTHER" id="PTHR33653">
    <property type="entry name" value="RIBONUCLEASE VAPC2"/>
    <property type="match status" value="1"/>
</dbReference>
<dbReference type="InterPro" id="IPR002716">
    <property type="entry name" value="PIN_dom"/>
</dbReference>
<evidence type="ECO:0000256" key="1">
    <source>
        <dbReference type="ARBA" id="ARBA00001946"/>
    </source>
</evidence>
<comment type="cofactor">
    <cofactor evidence="1">
        <name>Mg(2+)</name>
        <dbReference type="ChEBI" id="CHEBI:18420"/>
    </cofactor>
</comment>
<dbReference type="EMBL" id="VYQF01000008">
    <property type="protein sequence ID" value="KAA9036377.1"/>
    <property type="molecule type" value="Genomic_DNA"/>
</dbReference>
<protein>
    <submittedName>
        <fullName evidence="9">Type II toxin-antitoxin system VapC family toxin</fullName>
    </submittedName>
</protein>
<keyword evidence="6" id="KW-0460">Magnesium</keyword>
<keyword evidence="2" id="KW-1277">Toxin-antitoxin system</keyword>
<gene>
    <name evidence="9" type="ORF">FW778_19300</name>
</gene>
<dbReference type="PANTHER" id="PTHR33653:SF1">
    <property type="entry name" value="RIBONUCLEASE VAPC2"/>
    <property type="match status" value="1"/>
</dbReference>
<comment type="similarity">
    <text evidence="7">Belongs to the PINc/VapC protein family.</text>
</comment>
<evidence type="ECO:0000256" key="6">
    <source>
        <dbReference type="ARBA" id="ARBA00022842"/>
    </source>
</evidence>
<evidence type="ECO:0000256" key="4">
    <source>
        <dbReference type="ARBA" id="ARBA00022723"/>
    </source>
</evidence>
<keyword evidence="4" id="KW-0479">Metal-binding</keyword>
<organism evidence="9 10">
    <name type="scientific">Ginsengibacter hankyongi</name>
    <dbReference type="NCBI Taxonomy" id="2607284"/>
    <lineage>
        <taxon>Bacteria</taxon>
        <taxon>Pseudomonadati</taxon>
        <taxon>Bacteroidota</taxon>
        <taxon>Chitinophagia</taxon>
        <taxon>Chitinophagales</taxon>
        <taxon>Chitinophagaceae</taxon>
        <taxon>Ginsengibacter</taxon>
    </lineage>
</organism>
<dbReference type="GO" id="GO:0004518">
    <property type="term" value="F:nuclease activity"/>
    <property type="evidence" value="ECO:0007669"/>
    <property type="project" value="UniProtKB-KW"/>
</dbReference>
<accession>A0A5J5IBQ6</accession>
<feature type="domain" description="PIN" evidence="8">
    <location>
        <begin position="6"/>
        <end position="118"/>
    </location>
</feature>
<evidence type="ECO:0000313" key="9">
    <source>
        <dbReference type="EMBL" id="KAA9036377.1"/>
    </source>
</evidence>
<keyword evidence="3" id="KW-0540">Nuclease</keyword>
<keyword evidence="5" id="KW-0378">Hydrolase</keyword>
<dbReference type="Gene3D" id="3.40.50.1010">
    <property type="entry name" value="5'-nuclease"/>
    <property type="match status" value="1"/>
</dbReference>
<dbReference type="Proteomes" id="UP000326903">
    <property type="component" value="Unassembled WGS sequence"/>
</dbReference>
<dbReference type="SUPFAM" id="SSF88723">
    <property type="entry name" value="PIN domain-like"/>
    <property type="match status" value="1"/>
</dbReference>
<dbReference type="InterPro" id="IPR029060">
    <property type="entry name" value="PIN-like_dom_sf"/>
</dbReference>
<proteinExistence type="inferred from homology"/>
<evidence type="ECO:0000256" key="2">
    <source>
        <dbReference type="ARBA" id="ARBA00022649"/>
    </source>
</evidence>
<dbReference type="AlphaFoldDB" id="A0A5J5IBQ6"/>
<dbReference type="GO" id="GO:0016787">
    <property type="term" value="F:hydrolase activity"/>
    <property type="evidence" value="ECO:0007669"/>
    <property type="project" value="UniProtKB-KW"/>
</dbReference>
<dbReference type="RefSeq" id="WP_150416500.1">
    <property type="nucleotide sequence ID" value="NZ_VYQF01000008.1"/>
</dbReference>
<keyword evidence="10" id="KW-1185">Reference proteome</keyword>
<dbReference type="InterPro" id="IPR050556">
    <property type="entry name" value="Type_II_TA_system_RNase"/>
</dbReference>
<evidence type="ECO:0000256" key="3">
    <source>
        <dbReference type="ARBA" id="ARBA00022722"/>
    </source>
</evidence>
<dbReference type="Pfam" id="PF01850">
    <property type="entry name" value="PIN"/>
    <property type="match status" value="1"/>
</dbReference>
<comment type="caution">
    <text evidence="9">The sequence shown here is derived from an EMBL/GenBank/DDBJ whole genome shotgun (WGS) entry which is preliminary data.</text>
</comment>